<reference evidence="2" key="1">
    <citation type="journal article" date="2014" name="Int. J. Syst. Evol. Microbiol.">
        <title>Complete genome of a new Firmicutes species belonging to the dominant human colonic microbiota ('Ruminococcus bicirculans') reveals two chromosomes and a selective capacity to utilize plant glucans.</title>
        <authorList>
            <consortium name="NISC Comparative Sequencing Program"/>
            <person name="Wegmann U."/>
            <person name="Louis P."/>
            <person name="Goesmann A."/>
            <person name="Henrissat B."/>
            <person name="Duncan S.H."/>
            <person name="Flint H.J."/>
        </authorList>
    </citation>
    <scope>NUCLEOTIDE SEQUENCE</scope>
    <source>
        <strain evidence="2">NBRC 107710</strain>
    </source>
</reference>
<keyword evidence="5" id="KW-1185">Reference proteome</keyword>
<dbReference type="InterPro" id="IPR002477">
    <property type="entry name" value="Peptidoglycan-bd-like"/>
</dbReference>
<evidence type="ECO:0000259" key="1">
    <source>
        <dbReference type="Pfam" id="PF01471"/>
    </source>
</evidence>
<evidence type="ECO:0000313" key="4">
    <source>
        <dbReference type="Proteomes" id="UP000517759"/>
    </source>
</evidence>
<evidence type="ECO:0000313" key="2">
    <source>
        <dbReference type="EMBL" id="GLS45060.1"/>
    </source>
</evidence>
<organism evidence="3 4">
    <name type="scientific">Methylobacterium brachythecii</name>
    <dbReference type="NCBI Taxonomy" id="1176177"/>
    <lineage>
        <taxon>Bacteria</taxon>
        <taxon>Pseudomonadati</taxon>
        <taxon>Pseudomonadota</taxon>
        <taxon>Alphaproteobacteria</taxon>
        <taxon>Hyphomicrobiales</taxon>
        <taxon>Methylobacteriaceae</taxon>
        <taxon>Methylobacterium</taxon>
    </lineage>
</organism>
<proteinExistence type="predicted"/>
<dbReference type="RefSeq" id="WP_183508587.1">
    <property type="nucleotide sequence ID" value="NZ_BSPG01000017.1"/>
</dbReference>
<name>A0A7W6F8N6_9HYPH</name>
<comment type="caution">
    <text evidence="3">The sequence shown here is derived from an EMBL/GenBank/DDBJ whole genome shotgun (WGS) entry which is preliminary data.</text>
</comment>
<sequence>MARVRNMVDTSVGIRWIYDVEFAVGPGCPNRSDDVQLVQHALNTLSAHYTLKNPNGTLVGYLKRDGIFGTKTKNAIAAYQGVKKAKPVFISTDGQVSPSSATGWTAKGDAQYTIVYLNRDHRDLYGKMMEEADFPEPLKTSIKTKKFVEK</sequence>
<dbReference type="Proteomes" id="UP001156881">
    <property type="component" value="Unassembled WGS sequence"/>
</dbReference>
<evidence type="ECO:0000313" key="3">
    <source>
        <dbReference type="EMBL" id="MBB3904595.1"/>
    </source>
</evidence>
<reference evidence="3 4" key="3">
    <citation type="submission" date="2020-08" db="EMBL/GenBank/DDBJ databases">
        <title>Genomic Encyclopedia of Type Strains, Phase IV (KMG-IV): sequencing the most valuable type-strain genomes for metagenomic binning, comparative biology and taxonomic classification.</title>
        <authorList>
            <person name="Goeker M."/>
        </authorList>
    </citation>
    <scope>NUCLEOTIDE SEQUENCE [LARGE SCALE GENOMIC DNA]</scope>
    <source>
        <strain evidence="3 4">DSM 24105</strain>
    </source>
</reference>
<accession>A0A7W6F8N6</accession>
<dbReference type="Proteomes" id="UP000517759">
    <property type="component" value="Unassembled WGS sequence"/>
</dbReference>
<evidence type="ECO:0000313" key="5">
    <source>
        <dbReference type="Proteomes" id="UP001156881"/>
    </source>
</evidence>
<dbReference type="InterPro" id="IPR036366">
    <property type="entry name" value="PGBDSf"/>
</dbReference>
<dbReference type="EMBL" id="BSPG01000017">
    <property type="protein sequence ID" value="GLS45060.1"/>
    <property type="molecule type" value="Genomic_DNA"/>
</dbReference>
<reference evidence="5" key="2">
    <citation type="journal article" date="2019" name="Int. J. Syst. Evol. Microbiol.">
        <title>The Global Catalogue of Microorganisms (GCM) 10K type strain sequencing project: providing services to taxonomists for standard genome sequencing and annotation.</title>
        <authorList>
            <consortium name="The Broad Institute Genomics Platform"/>
            <consortium name="The Broad Institute Genome Sequencing Center for Infectious Disease"/>
            <person name="Wu L."/>
            <person name="Ma J."/>
        </authorList>
    </citation>
    <scope>NUCLEOTIDE SEQUENCE [LARGE SCALE GENOMIC DNA]</scope>
    <source>
        <strain evidence="5">NBRC 107710</strain>
    </source>
</reference>
<dbReference type="Gene3D" id="1.10.101.10">
    <property type="entry name" value="PGBD-like superfamily/PGBD"/>
    <property type="match status" value="1"/>
</dbReference>
<dbReference type="AlphaFoldDB" id="A0A7W6F8N6"/>
<gene>
    <name evidence="2" type="ORF">GCM10007884_30490</name>
    <name evidence="3" type="ORF">GGR33_004118</name>
</gene>
<dbReference type="Pfam" id="PF01471">
    <property type="entry name" value="PG_binding_1"/>
    <property type="match status" value="1"/>
</dbReference>
<feature type="domain" description="Peptidoglycan binding-like" evidence="1">
    <location>
        <begin position="31"/>
        <end position="81"/>
    </location>
</feature>
<protein>
    <recommendedName>
        <fullName evidence="1">Peptidoglycan binding-like domain-containing protein</fullName>
    </recommendedName>
</protein>
<reference evidence="2" key="4">
    <citation type="submission" date="2023-01" db="EMBL/GenBank/DDBJ databases">
        <title>Draft genome sequence of Methylobacterium brachythecii strain NBRC 107710.</title>
        <authorList>
            <person name="Sun Q."/>
            <person name="Mori K."/>
        </authorList>
    </citation>
    <scope>NUCLEOTIDE SEQUENCE</scope>
    <source>
        <strain evidence="2">NBRC 107710</strain>
    </source>
</reference>
<dbReference type="EMBL" id="JACIDN010000008">
    <property type="protein sequence ID" value="MBB3904595.1"/>
    <property type="molecule type" value="Genomic_DNA"/>
</dbReference>